<dbReference type="RefSeq" id="XP_067716394.1">
    <property type="nucleotide sequence ID" value="XM_067860293.1"/>
</dbReference>
<dbReference type="PANTHER" id="PTHR10997">
    <property type="entry name" value="IMPORTIN-7, 8, 11"/>
    <property type="match status" value="1"/>
</dbReference>
<dbReference type="GeneID" id="94195806"/>
<evidence type="ECO:0000313" key="4">
    <source>
        <dbReference type="Proteomes" id="UP001497744"/>
    </source>
</evidence>
<evidence type="ECO:0000259" key="1">
    <source>
        <dbReference type="Pfam" id="PF03378"/>
    </source>
</evidence>
<reference evidence="3 4" key="1">
    <citation type="submission" date="2021-06" db="EMBL/GenBank/DDBJ databases">
        <title>Genome sequence of Babesia caballi.</title>
        <authorList>
            <person name="Yamagishi J."/>
            <person name="Kidaka T."/>
            <person name="Ochi A."/>
        </authorList>
    </citation>
    <scope>NUCLEOTIDE SEQUENCE [LARGE SCALE GENOMIC DNA]</scope>
    <source>
        <strain evidence="3">USDA-D6B2</strain>
    </source>
</reference>
<dbReference type="SUPFAM" id="SSF48371">
    <property type="entry name" value="ARM repeat"/>
    <property type="match status" value="1"/>
</dbReference>
<dbReference type="Proteomes" id="UP001497744">
    <property type="component" value="Unassembled WGS sequence"/>
</dbReference>
<dbReference type="GO" id="GO:0005635">
    <property type="term" value="C:nuclear envelope"/>
    <property type="evidence" value="ECO:0007669"/>
    <property type="project" value="TreeGrafter"/>
</dbReference>
<dbReference type="EMBL" id="BPLF01000003">
    <property type="protein sequence ID" value="GIX64325.1"/>
    <property type="molecule type" value="Genomic_DNA"/>
</dbReference>
<dbReference type="InterPro" id="IPR011989">
    <property type="entry name" value="ARM-like"/>
</dbReference>
<organism evidence="3 4">
    <name type="scientific">Babesia caballi</name>
    <dbReference type="NCBI Taxonomy" id="5871"/>
    <lineage>
        <taxon>Eukaryota</taxon>
        <taxon>Sar</taxon>
        <taxon>Alveolata</taxon>
        <taxon>Apicomplexa</taxon>
        <taxon>Aconoidasida</taxon>
        <taxon>Piroplasmida</taxon>
        <taxon>Babesiidae</taxon>
        <taxon>Babesia</taxon>
    </lineage>
</organism>
<dbReference type="InterPro" id="IPR016024">
    <property type="entry name" value="ARM-type_fold"/>
</dbReference>
<evidence type="ECO:0000259" key="2">
    <source>
        <dbReference type="Pfam" id="PF08506"/>
    </source>
</evidence>
<dbReference type="GO" id="GO:0005049">
    <property type="term" value="F:nuclear export signal receptor activity"/>
    <property type="evidence" value="ECO:0007669"/>
    <property type="project" value="TreeGrafter"/>
</dbReference>
<dbReference type="GO" id="GO:0006611">
    <property type="term" value="P:protein export from nucleus"/>
    <property type="evidence" value="ECO:0007669"/>
    <property type="project" value="TreeGrafter"/>
</dbReference>
<gene>
    <name evidence="3" type="ORF">BcabD6B2_37600</name>
</gene>
<dbReference type="Pfam" id="PF08506">
    <property type="entry name" value="Cse1"/>
    <property type="match status" value="1"/>
</dbReference>
<dbReference type="InterPro" id="IPR005043">
    <property type="entry name" value="XPO2_C"/>
</dbReference>
<protein>
    <submittedName>
        <fullName evidence="3">Importin-beta N-terminal domain-containing protein</fullName>
    </submittedName>
</protein>
<dbReference type="PANTHER" id="PTHR10997:SF8">
    <property type="entry name" value="EXPORTIN-2"/>
    <property type="match status" value="1"/>
</dbReference>
<feature type="domain" description="Exportin-2 central" evidence="2">
    <location>
        <begin position="446"/>
        <end position="757"/>
    </location>
</feature>
<dbReference type="GO" id="GO:0005829">
    <property type="term" value="C:cytosol"/>
    <property type="evidence" value="ECO:0007669"/>
    <property type="project" value="TreeGrafter"/>
</dbReference>
<dbReference type="Gene3D" id="1.25.10.10">
    <property type="entry name" value="Leucine-rich Repeat Variant"/>
    <property type="match status" value="2"/>
</dbReference>
<accession>A0AAV4LX55</accession>
<dbReference type="GO" id="GO:0006606">
    <property type="term" value="P:protein import into nucleus"/>
    <property type="evidence" value="ECO:0007669"/>
    <property type="project" value="TreeGrafter"/>
</dbReference>
<evidence type="ECO:0000313" key="3">
    <source>
        <dbReference type="EMBL" id="GIX64325.1"/>
    </source>
</evidence>
<proteinExistence type="predicted"/>
<comment type="caution">
    <text evidence="3">The sequence shown here is derived from an EMBL/GenBank/DDBJ whole genome shotgun (WGS) entry which is preliminary data.</text>
</comment>
<keyword evidence="4" id="KW-1185">Reference proteome</keyword>
<feature type="domain" description="Exportin-2 C-terminal" evidence="1">
    <location>
        <begin position="773"/>
        <end position="1139"/>
    </location>
</feature>
<dbReference type="Pfam" id="PF03378">
    <property type="entry name" value="CAS_CSE1"/>
    <property type="match status" value="1"/>
</dbReference>
<dbReference type="AlphaFoldDB" id="A0AAV4LX55"/>
<sequence>MGDVEFTATLVTLCRQTLSGDRSAISAAEERLKELLLPSGAHIRLRLAALFRVILVPSALVSQPAAIADDDLKAVSPELQLWVAICLKNYIRNNFDTSESHGGVGDDLRRMVRCFLLVSALNPDRLGLDKNVSRQLDEMLQMLAEGDFPHHMDFALLFMAYCHLSDVAPEAVTIAFSQRVQKAAGMRSQVNIATPTASGTSQSLARSIEESKSTVHLAYGESCANLVAAYARIQQSLVAYGAVATGGDVVTLGRSYCELYRNLLLGVDAMCEMLKGVTLSDLDLGKFLQAATFLLPEEPMCMHTVNQTSGVCEAKNDKGDPLIYFDDRRFYKEAGLWPAAGAPLPEIGSHGQWATLELRRGAALNDASIDVGYFRRKAHTLGVFRKLMKKYKTSLYEDGTLSELKIILTLSERMLLYVFKAALSKLRDFVPMLSLPGTSTCVSRVILDLLEVVTHITKIFMYIHAVDLPETCEDNAKVYLGGMMELLRFSDPLIFQVDQQGVVTKMKVAICKLMRYYAERYQECFHPFVFQCIDDVVALCRGLGQESESDRLCSAVLDFLTAAAATHWSPHGARTNPFTNAEFLADMIQAIVLPNIGFRECDLFLIEDCPLEFVQRELDTGTGHSRRFAAINFLKKLVNTYGKMVQHILNQFAQNVSTANDYKLKELYLQLIICSNFKANDGFNVHAYFAEHLRGDLLRESQSLQGSQENILIVMAILKFLFTFRKQLPTSELASMVAPVAAFLQHRHDAVRYLAAEALNRLLPLASEHKSQVKQTLLQALECLLKLMRSEPPNEFYVRCVMRIFLFLRQDVCESGFVMLDIIVELIKTASDNPVNPVYNHYLFECLSVLLRIHLGAGSVEVLARIEEGLIPTLAIIIQQEMHPFVPYALQILYILLRASKQPAPTYVQLLSHLVSIDSWRASSANAHGAAKLLVCYFERHVMFEKEIAAGIERVLGIFHFCLTHRKLSLVALELLNGIVRHLPVAFYGKFLTSIVTVLLTFVHNMKVGDCIPKVITSMALLATSLHMQQHTPGFVEVLESIQAGIVQNFLQVVYVPNARKVLALESKRVLVLGTAIMMGSPVVQASADTFRLLAEFLNDLIQGQNLRVAPAPVDTNELDELMHDLEFDVSYVRLRSVDDGEGRGGSKLLDASCNVEQLVRAALLPVAGVLRQLPPGGSTQALLNLLN</sequence>
<dbReference type="GO" id="GO:0031267">
    <property type="term" value="F:small GTPase binding"/>
    <property type="evidence" value="ECO:0007669"/>
    <property type="project" value="InterPro"/>
</dbReference>
<dbReference type="InterPro" id="IPR013713">
    <property type="entry name" value="XPO2_central"/>
</dbReference>
<name>A0AAV4LX55_BABCB</name>